<keyword evidence="2" id="KW-1133">Transmembrane helix</keyword>
<sequence>MAQATPNTQLLDTHRKARPRDSDGTSHTSKEKKDAGKKAVNTQRNSVLRAWIFEILLLLWSVALLFAIFFTMMKFRGKELPNWGNTITLNALIAILATLLRTSIALIALEITGQTKWDWISRYPRPVQDMQAFDDASRGVIGSLNLLRLVVFRMPLTLAAIYMTLCSLAIGPFTQQAIQTYQCLQPDSGVAVIVTVNREYTKQILTVENHNQMAVDFNLRVAIGDALVNPSIDPNTRGLFRCQPGNCTFPTYANKHDSPADELISHASLGICSRCFDVHDLVVGPIVNASTNRTEFRLPIPLSEWENDNSTSIVLPPDMEGFGIPLAIKSNNLTWSQNATTVEMLNRARWAAASFSVLVATQKFCKDTDDTSTCRKESGLVAASCMIYPCLKYYRGSINSGVLDEQPVHDVPLRPQDYRELLGVRPGTNLADWKGVQQPCLVNGTLYTSHNMSTAAASLGHNATTTVFVHTDDWAGQNLSKATSYVNVTTPLECVYELRGISYRSNLIDCDPWYMATLAHDGNATFATIDSKVSSLAYRLTREIRMHGWGPHQVGTWTVKGDAWRNVPAALSASRTVFRPAPRFELMMALEFERSKFDQVQELAEQYDLSFNDAMELNVKSYAEKIKAPAANYREALKKYKANSDPSPSDRNKFFDICGAYLQQMDEHTTKLQADIEAAFKQRETSTESFCDELVEILGPEMLERSLQRLKKQAYPQNALKKSTAALQVNTRTEGESNVDVGRVTNTANPKPDVSIAAPV</sequence>
<dbReference type="PANTHER" id="PTHR35394">
    <property type="entry name" value="DUF3176 DOMAIN-CONTAINING PROTEIN"/>
    <property type="match status" value="1"/>
</dbReference>
<evidence type="ECO:0000313" key="3">
    <source>
        <dbReference type="EMBL" id="KAK7429922.1"/>
    </source>
</evidence>
<dbReference type="InterPro" id="IPR021514">
    <property type="entry name" value="DUF3176"/>
</dbReference>
<keyword evidence="2" id="KW-0812">Transmembrane</keyword>
<feature type="region of interest" description="Disordered" evidence="1">
    <location>
        <begin position="741"/>
        <end position="760"/>
    </location>
</feature>
<evidence type="ECO:0000256" key="1">
    <source>
        <dbReference type="SAM" id="MobiDB-lite"/>
    </source>
</evidence>
<dbReference type="PANTHER" id="PTHR35394:SF5">
    <property type="entry name" value="DUF3176 DOMAIN-CONTAINING PROTEIN"/>
    <property type="match status" value="1"/>
</dbReference>
<dbReference type="EMBL" id="JAZAVK010000024">
    <property type="protein sequence ID" value="KAK7429922.1"/>
    <property type="molecule type" value="Genomic_DNA"/>
</dbReference>
<keyword evidence="4" id="KW-1185">Reference proteome</keyword>
<dbReference type="Proteomes" id="UP001498421">
    <property type="component" value="Unassembled WGS sequence"/>
</dbReference>
<comment type="caution">
    <text evidence="3">The sequence shown here is derived from an EMBL/GenBank/DDBJ whole genome shotgun (WGS) entry which is preliminary data.</text>
</comment>
<feature type="region of interest" description="Disordered" evidence="1">
    <location>
        <begin position="1"/>
        <end position="39"/>
    </location>
</feature>
<evidence type="ECO:0000256" key="2">
    <source>
        <dbReference type="SAM" id="Phobius"/>
    </source>
</evidence>
<evidence type="ECO:0000313" key="4">
    <source>
        <dbReference type="Proteomes" id="UP001498421"/>
    </source>
</evidence>
<gene>
    <name evidence="3" type="ORF">QQZ08_003544</name>
</gene>
<feature type="compositionally biased region" description="Basic and acidic residues" evidence="1">
    <location>
        <begin position="19"/>
        <end position="37"/>
    </location>
</feature>
<feature type="transmembrane region" description="Helical" evidence="2">
    <location>
        <begin position="51"/>
        <end position="75"/>
    </location>
</feature>
<dbReference type="Pfam" id="PF11374">
    <property type="entry name" value="DUF3176"/>
    <property type="match status" value="1"/>
</dbReference>
<proteinExistence type="predicted"/>
<reference evidence="3 4" key="1">
    <citation type="journal article" date="2025" name="Microbiol. Resour. Announc.">
        <title>Draft genome sequences for Neonectria magnoliae and Neonectria punicea, canker pathogens of Liriodendron tulipifera and Acer saccharum in West Virginia.</title>
        <authorList>
            <person name="Petronek H.M."/>
            <person name="Kasson M.T."/>
            <person name="Metheny A.M."/>
            <person name="Stauder C.M."/>
            <person name="Lovett B."/>
            <person name="Lynch S.C."/>
            <person name="Garnas J.R."/>
            <person name="Kasson L.R."/>
            <person name="Stajich J.E."/>
        </authorList>
    </citation>
    <scope>NUCLEOTIDE SEQUENCE [LARGE SCALE GENOMIC DNA]</scope>
    <source>
        <strain evidence="3 4">NRRL 64651</strain>
    </source>
</reference>
<accession>A0ABR1IAJ6</accession>
<feature type="transmembrane region" description="Helical" evidence="2">
    <location>
        <begin position="87"/>
        <end position="109"/>
    </location>
</feature>
<organism evidence="3 4">
    <name type="scientific">Neonectria magnoliae</name>
    <dbReference type="NCBI Taxonomy" id="2732573"/>
    <lineage>
        <taxon>Eukaryota</taxon>
        <taxon>Fungi</taxon>
        <taxon>Dikarya</taxon>
        <taxon>Ascomycota</taxon>
        <taxon>Pezizomycotina</taxon>
        <taxon>Sordariomycetes</taxon>
        <taxon>Hypocreomycetidae</taxon>
        <taxon>Hypocreales</taxon>
        <taxon>Nectriaceae</taxon>
        <taxon>Neonectria</taxon>
    </lineage>
</organism>
<name>A0ABR1IAJ6_9HYPO</name>
<keyword evidence="2" id="KW-0472">Membrane</keyword>
<feature type="compositionally biased region" description="Polar residues" evidence="1">
    <location>
        <begin position="1"/>
        <end position="11"/>
    </location>
</feature>
<protein>
    <submittedName>
        <fullName evidence="3">Uncharacterized protein</fullName>
    </submittedName>
</protein>
<feature type="transmembrane region" description="Helical" evidence="2">
    <location>
        <begin position="150"/>
        <end position="173"/>
    </location>
</feature>